<reference evidence="4" key="1">
    <citation type="submission" date="2018-05" db="EMBL/GenBank/DDBJ databases">
        <authorList>
            <person name="Lanie J.A."/>
            <person name="Ng W.-L."/>
            <person name="Kazmierczak K.M."/>
            <person name="Andrzejewski T.M."/>
            <person name="Davidsen T.M."/>
            <person name="Wayne K.J."/>
            <person name="Tettelin H."/>
            <person name="Glass J.I."/>
            <person name="Rusch D."/>
            <person name="Podicherti R."/>
            <person name="Tsui H.-C.T."/>
            <person name="Winkler M.E."/>
        </authorList>
    </citation>
    <scope>NUCLEOTIDE SEQUENCE</scope>
</reference>
<keyword evidence="2" id="KW-0547">Nucleotide-binding</keyword>
<organism evidence="4">
    <name type="scientific">marine metagenome</name>
    <dbReference type="NCBI Taxonomy" id="408172"/>
    <lineage>
        <taxon>unclassified sequences</taxon>
        <taxon>metagenomes</taxon>
        <taxon>ecological metagenomes</taxon>
    </lineage>
</organism>
<dbReference type="Pfam" id="PF17191">
    <property type="entry name" value="RecG_wedge"/>
    <property type="match status" value="1"/>
</dbReference>
<dbReference type="SUPFAM" id="SSF50249">
    <property type="entry name" value="Nucleic acid-binding proteins"/>
    <property type="match status" value="1"/>
</dbReference>
<sequence>VPFGLLDYNSDVPEEVSPTNPLNRPLAGLPRVGVDRAHQLARLKCHTLGDLFLHRPRRHEDRRNIHSISDLSNEEPLLSRGCITVMGSKRLRGNRTLFEFILEDDSGTVSCRWWNLGYMARYFKTGDDVLIYGKLSKGKTRAMDHPETEIIENEEDAMIHVNRIVPIYP</sequence>
<gene>
    <name evidence="4" type="ORF">METZ01_LOCUS340291</name>
</gene>
<dbReference type="PANTHER" id="PTHR47964">
    <property type="entry name" value="ATP-DEPENDENT DNA HELICASE HOMOLOG RECG, CHLOROPLASTIC"/>
    <property type="match status" value="1"/>
</dbReference>
<feature type="non-terminal residue" evidence="4">
    <location>
        <position position="169"/>
    </location>
</feature>
<dbReference type="GO" id="GO:0016787">
    <property type="term" value="F:hydrolase activity"/>
    <property type="evidence" value="ECO:0007669"/>
    <property type="project" value="UniProtKB-KW"/>
</dbReference>
<dbReference type="GO" id="GO:0003678">
    <property type="term" value="F:DNA helicase activity"/>
    <property type="evidence" value="ECO:0007669"/>
    <property type="project" value="TreeGrafter"/>
</dbReference>
<dbReference type="Gene3D" id="2.40.50.140">
    <property type="entry name" value="Nucleic acid-binding proteins"/>
    <property type="match status" value="1"/>
</dbReference>
<evidence type="ECO:0000259" key="3">
    <source>
        <dbReference type="Pfam" id="PF17191"/>
    </source>
</evidence>
<dbReference type="EMBL" id="UINC01116003">
    <property type="protein sequence ID" value="SVC87437.1"/>
    <property type="molecule type" value="Genomic_DNA"/>
</dbReference>
<protein>
    <recommendedName>
        <fullName evidence="3">RecG wedge domain-containing protein</fullName>
    </recommendedName>
</protein>
<dbReference type="AlphaFoldDB" id="A0A382QR72"/>
<evidence type="ECO:0000256" key="2">
    <source>
        <dbReference type="ARBA" id="ARBA00022806"/>
    </source>
</evidence>
<dbReference type="GO" id="GO:0006281">
    <property type="term" value="P:DNA repair"/>
    <property type="evidence" value="ECO:0007669"/>
    <property type="project" value="InterPro"/>
</dbReference>
<dbReference type="PANTHER" id="PTHR47964:SF1">
    <property type="entry name" value="ATP-DEPENDENT DNA HELICASE HOMOLOG RECG, CHLOROPLASTIC"/>
    <property type="match status" value="1"/>
</dbReference>
<name>A0A382QR72_9ZZZZ</name>
<dbReference type="CDD" id="cd04488">
    <property type="entry name" value="RecG_wedge_OBF"/>
    <property type="match status" value="1"/>
</dbReference>
<keyword evidence="1" id="KW-0378">Hydrolase</keyword>
<keyword evidence="2" id="KW-0067">ATP-binding</keyword>
<evidence type="ECO:0000313" key="4">
    <source>
        <dbReference type="EMBL" id="SVC87437.1"/>
    </source>
</evidence>
<feature type="non-terminal residue" evidence="4">
    <location>
        <position position="1"/>
    </location>
</feature>
<accession>A0A382QR72</accession>
<evidence type="ECO:0000256" key="1">
    <source>
        <dbReference type="ARBA" id="ARBA00022801"/>
    </source>
</evidence>
<feature type="domain" description="RecG wedge" evidence="3">
    <location>
        <begin position="31"/>
        <end position="169"/>
    </location>
</feature>
<proteinExistence type="predicted"/>
<dbReference type="InterPro" id="IPR012340">
    <property type="entry name" value="NA-bd_OB-fold"/>
</dbReference>
<dbReference type="InterPro" id="IPR033454">
    <property type="entry name" value="RecG_wedge"/>
</dbReference>
<dbReference type="InterPro" id="IPR047112">
    <property type="entry name" value="RecG/Mfd"/>
</dbReference>
<keyword evidence="2" id="KW-0347">Helicase</keyword>